<reference evidence="5" key="3">
    <citation type="submission" date="2025-04" db="UniProtKB">
        <authorList>
            <consortium name="RefSeq"/>
        </authorList>
    </citation>
    <scope>IDENTIFICATION</scope>
    <source>
        <strain evidence="5">CBS 781.70</strain>
    </source>
</reference>
<reference evidence="3 5" key="1">
    <citation type="submission" date="2020-01" db="EMBL/GenBank/DDBJ databases">
        <authorList>
            <consortium name="DOE Joint Genome Institute"/>
            <person name="Haridas S."/>
            <person name="Albert R."/>
            <person name="Binder M."/>
            <person name="Bloem J."/>
            <person name="Labutti K."/>
            <person name="Salamov A."/>
            <person name="Andreopoulos B."/>
            <person name="Baker S.E."/>
            <person name="Barry K."/>
            <person name="Bills G."/>
            <person name="Bluhm B.H."/>
            <person name="Cannon C."/>
            <person name="Castanera R."/>
            <person name="Culley D.E."/>
            <person name="Daum C."/>
            <person name="Ezra D."/>
            <person name="Gonzalez J.B."/>
            <person name="Henrissat B."/>
            <person name="Kuo A."/>
            <person name="Liang C."/>
            <person name="Lipzen A."/>
            <person name="Lutzoni F."/>
            <person name="Magnuson J."/>
            <person name="Mondo S."/>
            <person name="Nolan M."/>
            <person name="Ohm R."/>
            <person name="Pangilinan J."/>
            <person name="Park H.-J."/>
            <person name="Ramirez L."/>
            <person name="Alfaro M."/>
            <person name="Sun H."/>
            <person name="Tritt A."/>
            <person name="Yoshinaga Y."/>
            <person name="Zwiers L.-H."/>
            <person name="Turgeon B.G."/>
            <person name="Goodwin S.B."/>
            <person name="Spatafora J.W."/>
            <person name="Crous P.W."/>
            <person name="Grigoriev I.V."/>
        </authorList>
    </citation>
    <scope>NUCLEOTIDE SEQUENCE</scope>
    <source>
        <strain evidence="3 5">CBS 781.70</strain>
    </source>
</reference>
<proteinExistence type="predicted"/>
<dbReference type="RefSeq" id="XP_033536189.1">
    <property type="nucleotide sequence ID" value="XM_033679093.1"/>
</dbReference>
<feature type="region of interest" description="Disordered" evidence="1">
    <location>
        <begin position="336"/>
        <end position="389"/>
    </location>
</feature>
<accession>A0A6G1G902</accession>
<organism evidence="3">
    <name type="scientific">Eremomyces bilateralis CBS 781.70</name>
    <dbReference type="NCBI Taxonomy" id="1392243"/>
    <lineage>
        <taxon>Eukaryota</taxon>
        <taxon>Fungi</taxon>
        <taxon>Dikarya</taxon>
        <taxon>Ascomycota</taxon>
        <taxon>Pezizomycotina</taxon>
        <taxon>Dothideomycetes</taxon>
        <taxon>Dothideomycetes incertae sedis</taxon>
        <taxon>Eremomycetales</taxon>
        <taxon>Eremomycetaceae</taxon>
        <taxon>Eremomyces</taxon>
    </lineage>
</organism>
<dbReference type="Pfam" id="PF11885">
    <property type="entry name" value="DUF3405"/>
    <property type="match status" value="1"/>
</dbReference>
<evidence type="ECO:0000256" key="1">
    <source>
        <dbReference type="SAM" id="MobiDB-lite"/>
    </source>
</evidence>
<gene>
    <name evidence="3 5" type="ORF">P152DRAFT_456826</name>
</gene>
<feature type="compositionally biased region" description="Polar residues" evidence="1">
    <location>
        <begin position="378"/>
        <end position="389"/>
    </location>
</feature>
<dbReference type="PANTHER" id="PTHR36205">
    <property type="entry name" value="CHROMOSOME 19, WHOLE GENOME SHOTGUN SEQUENCE"/>
    <property type="match status" value="1"/>
</dbReference>
<feature type="transmembrane region" description="Helical" evidence="2">
    <location>
        <begin position="88"/>
        <end position="108"/>
    </location>
</feature>
<feature type="compositionally biased region" description="Basic and acidic residues" evidence="1">
    <location>
        <begin position="344"/>
        <end position="355"/>
    </location>
</feature>
<dbReference type="PANTHER" id="PTHR36205:SF1">
    <property type="entry name" value="MAJOR FACILITATOR SUPERFAMILY TRANSPORTER"/>
    <property type="match status" value="1"/>
</dbReference>
<dbReference type="Proteomes" id="UP000504638">
    <property type="component" value="Unplaced"/>
</dbReference>
<keyword evidence="2" id="KW-0472">Membrane</keyword>
<reference evidence="5" key="2">
    <citation type="submission" date="2020-04" db="EMBL/GenBank/DDBJ databases">
        <authorList>
            <consortium name="NCBI Genome Project"/>
        </authorList>
    </citation>
    <scope>NUCLEOTIDE SEQUENCE</scope>
    <source>
        <strain evidence="5">CBS 781.70</strain>
    </source>
</reference>
<evidence type="ECO:0000313" key="4">
    <source>
        <dbReference type="Proteomes" id="UP000504638"/>
    </source>
</evidence>
<dbReference type="OrthoDB" id="3353407at2759"/>
<dbReference type="InterPro" id="IPR021822">
    <property type="entry name" value="DUF3405"/>
</dbReference>
<keyword evidence="4" id="KW-1185">Reference proteome</keyword>
<evidence type="ECO:0000256" key="2">
    <source>
        <dbReference type="SAM" id="Phobius"/>
    </source>
</evidence>
<sequence>MSAPGSSFSPLRVAKRKFKAYTSIATEPDDYYDDEKALDESDYLESPTSTSAYSSRATSSSYQGMLRHVSGSSARKAKAYSYRPPRRYARYFTLVLLSIVIIFILTLVRQSWASAKSVYKGFGRPAGPHAWEAFPFLTRYHGGIRTLVPRSENRPEYPGNHTVVILEKPVGQKRDEKEERGDTALPKAQKFSPFPNYSSQAYKDEYTEVAECFLDSANTIRIPQLLAYPGVPKGMPENVMGSYSMLGLRDDICFERFGRLGPYGLGYPRHAGGSGSALGGDRDGADDVWAEEPEVDFRKVNWADAQRRCSEANRHRFNGTIPSQNNVDQMLVAHPPNAEGLGVHNEKRETQRESSESDAGFDADSSEHGLAFPPTSIPAESQASTSTTAVNKRLPRTALLLRTWHNYEYDDEDLLFLRALVAELSLLSGGEYEVHFLIHVKDDDKQIWADEETYQSVLDSALPPEFRGMGTLWSERQMSLIYGGLEESMYRGLPVYGAYRSSFMPVQYFSHRHPEYDYIWHWEMDVRYTGHFYHLFDKVSQWAAQQPRKGLWERNSRFYVPSEHGSWEDFKHLVRVQTEHGTSTKSNIWTELAAKNPNLPAYAQPQQQAEKPIWGADPPLDDVLETQNDPFPPQSIKDDKHEWGVGEEADLIVFNPLFDPAGTNWILADDVTGYNKTHGLPPRRTAINTSSRMSRRLLETMHRETALKRHTMFSEMWPGTCALHHGFKAVYAPHPVFVDRQWPTDYLAAIFNGGRNGASGGARPSVFSDERQHNFLGTTWYYHAGFAPNLWKRWLGYKVDNDGGEEWEVLNEGRMCLPAMLLHPVKQVDLVVEGQEKENEDDYA</sequence>
<evidence type="ECO:0000313" key="5">
    <source>
        <dbReference type="RefSeq" id="XP_033536189.1"/>
    </source>
</evidence>
<dbReference type="EMBL" id="ML975153">
    <property type="protein sequence ID" value="KAF1814558.1"/>
    <property type="molecule type" value="Genomic_DNA"/>
</dbReference>
<protein>
    <submittedName>
        <fullName evidence="3 5">Uncharacterized protein</fullName>
    </submittedName>
</protein>
<dbReference type="AlphaFoldDB" id="A0A6G1G902"/>
<keyword evidence="2" id="KW-1133">Transmembrane helix</keyword>
<keyword evidence="2" id="KW-0812">Transmembrane</keyword>
<dbReference type="GeneID" id="54419663"/>
<evidence type="ECO:0000313" key="3">
    <source>
        <dbReference type="EMBL" id="KAF1814558.1"/>
    </source>
</evidence>
<name>A0A6G1G902_9PEZI</name>